<evidence type="ECO:0000259" key="7">
    <source>
        <dbReference type="Pfam" id="PF03176"/>
    </source>
</evidence>
<feature type="transmembrane region" description="Helical" evidence="6">
    <location>
        <begin position="297"/>
        <end position="324"/>
    </location>
</feature>
<gene>
    <name evidence="8" type="ORF">GMA92_07440</name>
</gene>
<comment type="caution">
    <text evidence="8">The sequence shown here is derived from an EMBL/GenBank/DDBJ whole genome shotgun (WGS) entry which is preliminary data.</text>
</comment>
<comment type="subcellular location">
    <subcellularLocation>
        <location evidence="1">Cell membrane</location>
        <topology evidence="1">Multi-pass membrane protein</topology>
    </subcellularLocation>
</comment>
<organism evidence="8 9">
    <name type="scientific">Turicibacter sanguinis</name>
    <dbReference type="NCBI Taxonomy" id="154288"/>
    <lineage>
        <taxon>Bacteria</taxon>
        <taxon>Bacillati</taxon>
        <taxon>Bacillota</taxon>
        <taxon>Erysipelotrichia</taxon>
        <taxon>Erysipelotrichales</taxon>
        <taxon>Turicibacteraceae</taxon>
        <taxon>Turicibacter</taxon>
    </lineage>
</organism>
<dbReference type="GO" id="GO:0005886">
    <property type="term" value="C:plasma membrane"/>
    <property type="evidence" value="ECO:0007669"/>
    <property type="project" value="UniProtKB-SubCell"/>
</dbReference>
<dbReference type="RefSeq" id="WP_006785490.1">
    <property type="nucleotide sequence ID" value="NZ_JADNAQ010000004.1"/>
</dbReference>
<evidence type="ECO:0000313" key="9">
    <source>
        <dbReference type="Proteomes" id="UP000487649"/>
    </source>
</evidence>
<feature type="transmembrane region" description="Helical" evidence="6">
    <location>
        <begin position="652"/>
        <end position="673"/>
    </location>
</feature>
<dbReference type="SUPFAM" id="SSF82866">
    <property type="entry name" value="Multidrug efflux transporter AcrB transmembrane domain"/>
    <property type="match status" value="2"/>
</dbReference>
<dbReference type="InterPro" id="IPR004869">
    <property type="entry name" value="MMPL_dom"/>
</dbReference>
<sequence>MNVIADKVLKHKKAVLLCFIISAIVCLFLKQQVVVNYNLADYLPDNAPSTLALEVMDDAYTTKTPNVRVYIPHVSVVEALAYKETLANVEGVESIEWLDDSEDVTKPLETLEPETVAKWYVDNGVLYSLTISEEEPVKVLDDIRAIIGDEGAMTGEAVTTAAAQVSTGTEIPMIMGFVIPMIFVVLLVTTSSWFEPVLFLVTIGISIALNAGTNIIFGEISFITNATSNILQLAVSMDYAIFLLHRFAEFRDEGMSVQDAMHQAMIKAASSIFSSGLTTFFGFIALTLMSFKVGPDMGIVLAKGIIFSLLSVLFFLPVLAMYTYKWIDKTHHRSFMPSFNKIAKLATRVRTGILVLVLVLVVPCFLAQQKTDFMYGSSGMNTPESQVGQEKALINETFGEANTFALMVPKGQWGLEKELSANLSTLPEVTSVLSIVDVVGSEIPLDYLPEDEASKLISEDYSRFIITAAVDEESEQTFEFVAKLREIAHEYYDDDYYLAGGSVSTYDIKETVTNDNLWVNLLAIGAIGVVLLVTFKSLSLPVLLLLTIEASIWINLSVPYYSGTSLNYIGYLVINSVQLGATVDYAILFAESYLHHRQSVSKYEAATRAITETAPSILTSGGILCIAGANIGIISTNVVISQLGVLIGRGGFISVILVLLFLPALLVLCDPIIEKTTLKTKFYREQKSGGVKHEIINA</sequence>
<feature type="transmembrane region" description="Helical" evidence="6">
    <location>
        <begin position="615"/>
        <end position="640"/>
    </location>
</feature>
<dbReference type="PANTHER" id="PTHR33406:SF13">
    <property type="entry name" value="MEMBRANE PROTEIN YDFJ"/>
    <property type="match status" value="1"/>
</dbReference>
<dbReference type="Proteomes" id="UP000487649">
    <property type="component" value="Unassembled WGS sequence"/>
</dbReference>
<reference evidence="8 9" key="1">
    <citation type="journal article" date="2019" name="Nat. Med.">
        <title>A library of human gut bacterial isolates paired with longitudinal multiomics data enables mechanistic microbiome research.</title>
        <authorList>
            <person name="Poyet M."/>
            <person name="Groussin M."/>
            <person name="Gibbons S.M."/>
            <person name="Avila-Pacheco J."/>
            <person name="Jiang X."/>
            <person name="Kearney S.M."/>
            <person name="Perrotta A.R."/>
            <person name="Berdy B."/>
            <person name="Zhao S."/>
            <person name="Lieberman T.D."/>
            <person name="Swanson P.K."/>
            <person name="Smith M."/>
            <person name="Roesemann S."/>
            <person name="Alexander J.E."/>
            <person name="Rich S.A."/>
            <person name="Livny J."/>
            <person name="Vlamakis H."/>
            <person name="Clish C."/>
            <person name="Bullock K."/>
            <person name="Deik A."/>
            <person name="Scott J."/>
            <person name="Pierce K.A."/>
            <person name="Xavier R.J."/>
            <person name="Alm E.J."/>
        </authorList>
    </citation>
    <scope>NUCLEOTIDE SEQUENCE [LARGE SCALE GENOMIC DNA]</scope>
    <source>
        <strain evidence="8 9">BIOML-A198</strain>
    </source>
</reference>
<feature type="domain" description="Membrane transport protein MMPL" evidence="7">
    <location>
        <begin position="452"/>
        <end position="669"/>
    </location>
</feature>
<feature type="transmembrane region" description="Helical" evidence="6">
    <location>
        <begin position="171"/>
        <end position="190"/>
    </location>
</feature>
<dbReference type="Gene3D" id="1.20.1640.10">
    <property type="entry name" value="Multidrug efflux transporter AcrB transmembrane domain"/>
    <property type="match status" value="2"/>
</dbReference>
<dbReference type="AlphaFoldDB" id="A0A9X5ANJ7"/>
<evidence type="ECO:0000256" key="5">
    <source>
        <dbReference type="ARBA" id="ARBA00023136"/>
    </source>
</evidence>
<evidence type="ECO:0000256" key="6">
    <source>
        <dbReference type="SAM" id="Phobius"/>
    </source>
</evidence>
<feature type="transmembrane region" description="Helical" evidence="6">
    <location>
        <begin position="568"/>
        <end position="594"/>
    </location>
</feature>
<proteinExistence type="predicted"/>
<feature type="transmembrane region" description="Helical" evidence="6">
    <location>
        <begin position="14"/>
        <end position="33"/>
    </location>
</feature>
<feature type="domain" description="Membrane transport protein MMPL" evidence="7">
    <location>
        <begin position="152"/>
        <end position="327"/>
    </location>
</feature>
<keyword evidence="3 6" id="KW-0812">Transmembrane</keyword>
<dbReference type="Pfam" id="PF03176">
    <property type="entry name" value="MMPL"/>
    <property type="match status" value="2"/>
</dbReference>
<protein>
    <submittedName>
        <fullName evidence="8">MMPL family transporter</fullName>
    </submittedName>
</protein>
<evidence type="ECO:0000313" key="8">
    <source>
        <dbReference type="EMBL" id="MTK21252.1"/>
    </source>
</evidence>
<evidence type="ECO:0000256" key="1">
    <source>
        <dbReference type="ARBA" id="ARBA00004651"/>
    </source>
</evidence>
<dbReference type="PANTHER" id="PTHR33406">
    <property type="entry name" value="MEMBRANE PROTEIN MJ1562-RELATED"/>
    <property type="match status" value="1"/>
</dbReference>
<keyword evidence="2" id="KW-1003">Cell membrane</keyword>
<feature type="transmembrane region" description="Helical" evidence="6">
    <location>
        <begin position="517"/>
        <end position="535"/>
    </location>
</feature>
<feature type="transmembrane region" description="Helical" evidence="6">
    <location>
        <begin position="542"/>
        <end position="562"/>
    </location>
</feature>
<keyword evidence="5 6" id="KW-0472">Membrane</keyword>
<evidence type="ECO:0000256" key="3">
    <source>
        <dbReference type="ARBA" id="ARBA00022692"/>
    </source>
</evidence>
<keyword evidence="4 6" id="KW-1133">Transmembrane helix</keyword>
<feature type="transmembrane region" description="Helical" evidence="6">
    <location>
        <begin position="197"/>
        <end position="217"/>
    </location>
</feature>
<feature type="transmembrane region" description="Helical" evidence="6">
    <location>
        <begin position="345"/>
        <end position="368"/>
    </location>
</feature>
<evidence type="ECO:0000256" key="2">
    <source>
        <dbReference type="ARBA" id="ARBA00022475"/>
    </source>
</evidence>
<evidence type="ECO:0000256" key="4">
    <source>
        <dbReference type="ARBA" id="ARBA00022989"/>
    </source>
</evidence>
<name>A0A9X5ANJ7_9FIRM</name>
<dbReference type="InterPro" id="IPR050545">
    <property type="entry name" value="Mycobact_MmpL"/>
</dbReference>
<feature type="transmembrane region" description="Helical" evidence="6">
    <location>
        <begin position="269"/>
        <end position="291"/>
    </location>
</feature>
<dbReference type="EMBL" id="WMQE01000013">
    <property type="protein sequence ID" value="MTK21252.1"/>
    <property type="molecule type" value="Genomic_DNA"/>
</dbReference>
<accession>A0A9X5ANJ7</accession>